<keyword evidence="7 12" id="KW-0653">Protein transport</keyword>
<keyword evidence="5 12" id="KW-0812">Transmembrane</keyword>
<comment type="caution">
    <text evidence="14">The sequence shown here is derived from an EMBL/GenBank/DDBJ whole genome shotgun (WGS) entry which is preliminary data.</text>
</comment>
<evidence type="ECO:0000256" key="1">
    <source>
        <dbReference type="ARBA" id="ARBA00006257"/>
    </source>
</evidence>
<evidence type="ECO:0000256" key="9">
    <source>
        <dbReference type="ARBA" id="ARBA00023136"/>
    </source>
</evidence>
<evidence type="ECO:0000256" key="7">
    <source>
        <dbReference type="ARBA" id="ARBA00022927"/>
    </source>
</evidence>
<keyword evidence="3 12" id="KW-0813">Transport</keyword>
<feature type="signal peptide" evidence="13">
    <location>
        <begin position="1"/>
        <end position="24"/>
    </location>
</feature>
<evidence type="ECO:0000313" key="15">
    <source>
        <dbReference type="Proteomes" id="UP000609346"/>
    </source>
</evidence>
<feature type="transmembrane region" description="Helical" evidence="12">
    <location>
        <begin position="229"/>
        <end position="249"/>
    </location>
</feature>
<keyword evidence="11 12" id="KW-1006">Bacterial flagellum protein export</keyword>
<protein>
    <recommendedName>
        <fullName evidence="2 12">Flagellar biosynthetic protein FliP</fullName>
    </recommendedName>
</protein>
<evidence type="ECO:0000256" key="11">
    <source>
        <dbReference type="ARBA" id="ARBA00023225"/>
    </source>
</evidence>
<keyword evidence="9 12" id="KW-0472">Membrane</keyword>
<feature type="transmembrane region" description="Helical" evidence="12">
    <location>
        <begin position="50"/>
        <end position="80"/>
    </location>
</feature>
<evidence type="ECO:0000256" key="13">
    <source>
        <dbReference type="SAM" id="SignalP"/>
    </source>
</evidence>
<name>A0ABR8MRK3_9BACL</name>
<dbReference type="PRINTS" id="PR00951">
    <property type="entry name" value="FLGBIOSNFLIP"/>
</dbReference>
<sequence>MKTKWIIAAALVQLVLLGMFQSHAYAEPIPNVSISIGDETEGSGSSAISIVLLLTVLSIAPAILMLMTSFTRIVIVLGFVRTSLGTQQSPPNQVLIGLAMFLTFFIMAPTLSQVNQVALQPYLKGEITQTQAFEKAAEPMKKFMFSQTREKDLLLFMKYTKTEKPKSYEDIPITVLVPAYAISELKTAFQMGFMIFIPFLIIDMVVSSTLMAMGMMMLPPVMISLPFKILLFILVDGWYLVVKSLLMSFNMS</sequence>
<keyword evidence="13" id="KW-0732">Signal</keyword>
<feature type="chain" id="PRO_5047170345" description="Flagellar biosynthetic protein FliP" evidence="13">
    <location>
        <begin position="25"/>
        <end position="252"/>
    </location>
</feature>
<keyword evidence="14" id="KW-0969">Cilium</keyword>
<evidence type="ECO:0000256" key="12">
    <source>
        <dbReference type="RuleBase" id="RU362069"/>
    </source>
</evidence>
<dbReference type="NCBIfam" id="TIGR01103">
    <property type="entry name" value="fliP"/>
    <property type="match status" value="1"/>
</dbReference>
<feature type="transmembrane region" description="Helical" evidence="12">
    <location>
        <begin position="193"/>
        <end position="217"/>
    </location>
</feature>
<evidence type="ECO:0000256" key="2">
    <source>
        <dbReference type="ARBA" id="ARBA00021714"/>
    </source>
</evidence>
<dbReference type="InterPro" id="IPR005838">
    <property type="entry name" value="T3SS_IM_P"/>
</dbReference>
<dbReference type="PRINTS" id="PR01302">
    <property type="entry name" value="TYPE3IMPPROT"/>
</dbReference>
<keyword evidence="8 12" id="KW-1133">Transmembrane helix</keyword>
<dbReference type="InterPro" id="IPR005837">
    <property type="entry name" value="FliP"/>
</dbReference>
<keyword evidence="14" id="KW-0966">Cell projection</keyword>
<comment type="similarity">
    <text evidence="1 12">Belongs to the FliP/MopC/SpaP family.</text>
</comment>
<dbReference type="Proteomes" id="UP000609346">
    <property type="component" value="Unassembled WGS sequence"/>
</dbReference>
<dbReference type="PROSITE" id="PS01060">
    <property type="entry name" value="FLIP_1"/>
    <property type="match status" value="1"/>
</dbReference>
<comment type="caution">
    <text evidence="12">Lacks conserved residue(s) required for the propagation of feature annotation.</text>
</comment>
<organism evidence="14 15">
    <name type="scientific">Paenibacillus terricola</name>
    <dbReference type="NCBI Taxonomy" id="2763503"/>
    <lineage>
        <taxon>Bacteria</taxon>
        <taxon>Bacillati</taxon>
        <taxon>Bacillota</taxon>
        <taxon>Bacilli</taxon>
        <taxon>Bacillales</taxon>
        <taxon>Paenibacillaceae</taxon>
        <taxon>Paenibacillus</taxon>
    </lineage>
</organism>
<gene>
    <name evidence="12 14" type="primary">fliP</name>
    <name evidence="14" type="ORF">H8B09_05750</name>
</gene>
<keyword evidence="10" id="KW-0975">Bacterial flagellum</keyword>
<evidence type="ECO:0000256" key="4">
    <source>
        <dbReference type="ARBA" id="ARBA00022475"/>
    </source>
</evidence>
<evidence type="ECO:0000256" key="5">
    <source>
        <dbReference type="ARBA" id="ARBA00022692"/>
    </source>
</evidence>
<dbReference type="NCBIfam" id="NF009438">
    <property type="entry name" value="PRK12797.1"/>
    <property type="match status" value="1"/>
</dbReference>
<comment type="subcellular location">
    <subcellularLocation>
        <location evidence="12">Cell membrane</location>
        <topology evidence="12">Multi-pass membrane protein</topology>
    </subcellularLocation>
    <subcellularLocation>
        <location evidence="12">Bacterial flagellum basal body</location>
    </subcellularLocation>
</comment>
<keyword evidence="4 12" id="KW-1003">Cell membrane</keyword>
<evidence type="ECO:0000256" key="8">
    <source>
        <dbReference type="ARBA" id="ARBA00022989"/>
    </source>
</evidence>
<comment type="function">
    <text evidence="12">Plays a role in the flagellum-specific transport system.</text>
</comment>
<accession>A0ABR8MRK3</accession>
<reference evidence="14 15" key="1">
    <citation type="submission" date="2020-09" db="EMBL/GenBank/DDBJ databases">
        <title>Paenibacillus sp. strain PR3 16S rRNA gene Genome sequencing and assembly.</title>
        <authorList>
            <person name="Kim J."/>
        </authorList>
    </citation>
    <scope>NUCLEOTIDE SEQUENCE [LARGE SCALE GENOMIC DNA]</scope>
    <source>
        <strain evidence="14 15">PR3</strain>
    </source>
</reference>
<evidence type="ECO:0000256" key="10">
    <source>
        <dbReference type="ARBA" id="ARBA00023143"/>
    </source>
</evidence>
<dbReference type="Pfam" id="PF00813">
    <property type="entry name" value="FliP"/>
    <property type="match status" value="1"/>
</dbReference>
<keyword evidence="6 12" id="KW-1005">Bacterial flagellum biogenesis</keyword>
<evidence type="ECO:0000256" key="6">
    <source>
        <dbReference type="ARBA" id="ARBA00022795"/>
    </source>
</evidence>
<dbReference type="PANTHER" id="PTHR30587:SF0">
    <property type="entry name" value="FLAGELLAR BIOSYNTHETIC PROTEIN FLIP"/>
    <property type="match status" value="1"/>
</dbReference>
<dbReference type="PANTHER" id="PTHR30587">
    <property type="entry name" value="FLAGELLAR BIOSYNTHETIC PROTEIN FLIP"/>
    <property type="match status" value="1"/>
</dbReference>
<keyword evidence="14" id="KW-0282">Flagellum</keyword>
<keyword evidence="15" id="KW-1185">Reference proteome</keyword>
<evidence type="ECO:0000256" key="3">
    <source>
        <dbReference type="ARBA" id="ARBA00022448"/>
    </source>
</evidence>
<proteinExistence type="inferred from homology"/>
<evidence type="ECO:0000313" key="14">
    <source>
        <dbReference type="EMBL" id="MBD3918250.1"/>
    </source>
</evidence>
<dbReference type="RefSeq" id="WP_191202461.1">
    <property type="nucleotide sequence ID" value="NZ_JACXZA010000001.1"/>
</dbReference>
<dbReference type="PROSITE" id="PS01061">
    <property type="entry name" value="FLIP_2"/>
    <property type="match status" value="1"/>
</dbReference>
<dbReference type="EMBL" id="JACXZA010000001">
    <property type="protein sequence ID" value="MBD3918250.1"/>
    <property type="molecule type" value="Genomic_DNA"/>
</dbReference>